<keyword evidence="1" id="KW-0175">Coiled coil</keyword>
<evidence type="ECO:0000256" key="1">
    <source>
        <dbReference type="SAM" id="Coils"/>
    </source>
</evidence>
<gene>
    <name evidence="2" type="ORF">CS062_03275</name>
</gene>
<dbReference type="GO" id="GO:0043107">
    <property type="term" value="P:type IV pilus-dependent motility"/>
    <property type="evidence" value="ECO:0007669"/>
    <property type="project" value="TreeGrafter"/>
</dbReference>
<dbReference type="EMBL" id="PEOG01000008">
    <property type="protein sequence ID" value="PIM54710.1"/>
    <property type="molecule type" value="Genomic_DNA"/>
</dbReference>
<feature type="coiled-coil region" evidence="1">
    <location>
        <begin position="38"/>
        <end position="65"/>
    </location>
</feature>
<dbReference type="InterPro" id="IPR052534">
    <property type="entry name" value="Extracell_DNA_Util/SecSys_Comp"/>
</dbReference>
<dbReference type="GO" id="GO:0043683">
    <property type="term" value="P:type IV pilus assembly"/>
    <property type="evidence" value="ECO:0007669"/>
    <property type="project" value="TreeGrafter"/>
</dbReference>
<dbReference type="Proteomes" id="UP000231501">
    <property type="component" value="Unassembled WGS sequence"/>
</dbReference>
<dbReference type="Pfam" id="PF05137">
    <property type="entry name" value="PilN"/>
    <property type="match status" value="1"/>
</dbReference>
<sequence length="177" mass="19318">MSFVVGLLIAAFIYLLLQQLTAAQAERNDYLKAEITKLDTQIKDIATLRAEIEALRARQRAVENLQSDRNTPVHLLNELAQFTPEGVFLQSVRQTNKVVVIAGVAASNERVSEMLRNLSRAEWVEAPDLVEIKAAPVNPRDPRRLYDFSIKVGIKSANPEAAAGAASGAGATPPKKS</sequence>
<protein>
    <recommendedName>
        <fullName evidence="4">Fimbrial assembly protein</fullName>
    </recommendedName>
</protein>
<proteinExistence type="predicted"/>
<keyword evidence="3" id="KW-1185">Reference proteome</keyword>
<comment type="caution">
    <text evidence="2">The sequence shown here is derived from an EMBL/GenBank/DDBJ whole genome shotgun (WGS) entry which is preliminary data.</text>
</comment>
<organism evidence="2 3">
    <name type="scientific">Roseateles chitinivorans</name>
    <dbReference type="NCBI Taxonomy" id="2917965"/>
    <lineage>
        <taxon>Bacteria</taxon>
        <taxon>Pseudomonadati</taxon>
        <taxon>Pseudomonadota</taxon>
        <taxon>Betaproteobacteria</taxon>
        <taxon>Burkholderiales</taxon>
        <taxon>Sphaerotilaceae</taxon>
        <taxon>Roseateles</taxon>
    </lineage>
</organism>
<accession>A0A2G9CE60</accession>
<dbReference type="PANTHER" id="PTHR40278:SF2">
    <property type="entry name" value="TYPE IV PILUS INNER MEMBRANE COMPONENT PILN"/>
    <property type="match status" value="1"/>
</dbReference>
<name>A0A2G9CE60_9BURK</name>
<evidence type="ECO:0008006" key="4">
    <source>
        <dbReference type="Google" id="ProtNLM"/>
    </source>
</evidence>
<evidence type="ECO:0000313" key="3">
    <source>
        <dbReference type="Proteomes" id="UP000231501"/>
    </source>
</evidence>
<dbReference type="AlphaFoldDB" id="A0A2G9CE60"/>
<dbReference type="InterPro" id="IPR007813">
    <property type="entry name" value="PilN"/>
</dbReference>
<evidence type="ECO:0000313" key="2">
    <source>
        <dbReference type="EMBL" id="PIM54710.1"/>
    </source>
</evidence>
<reference evidence="2 3" key="1">
    <citation type="submission" date="2017-11" db="EMBL/GenBank/DDBJ databases">
        <title>Draft genome sequence of Mitsuaria sp. HWN-4.</title>
        <authorList>
            <person name="Gundlapally S.R."/>
        </authorList>
    </citation>
    <scope>NUCLEOTIDE SEQUENCE [LARGE SCALE GENOMIC DNA]</scope>
    <source>
        <strain evidence="2 3">HWN-4</strain>
    </source>
</reference>
<dbReference type="OrthoDB" id="5296173at2"/>
<dbReference type="PANTHER" id="PTHR40278">
    <property type="entry name" value="DNA UTILIZATION PROTEIN HOFN"/>
    <property type="match status" value="1"/>
</dbReference>